<proteinExistence type="predicted"/>
<comment type="caution">
    <text evidence="1">The sequence shown here is derived from an EMBL/GenBank/DDBJ whole genome shotgun (WGS) entry which is preliminary data.</text>
</comment>
<dbReference type="InterPro" id="IPR029063">
    <property type="entry name" value="SAM-dependent_MTases_sf"/>
</dbReference>
<dbReference type="EMBL" id="BRYB01004142">
    <property type="protein sequence ID" value="GMI26307.1"/>
    <property type="molecule type" value="Genomic_DNA"/>
</dbReference>
<dbReference type="Gene3D" id="3.40.50.150">
    <property type="entry name" value="Vaccinia Virus protein VP39"/>
    <property type="match status" value="1"/>
</dbReference>
<dbReference type="Pfam" id="PF10294">
    <property type="entry name" value="Methyltransf_16"/>
    <property type="match status" value="1"/>
</dbReference>
<gene>
    <name evidence="1" type="ORF">TeGR_g6468</name>
</gene>
<dbReference type="PANTHER" id="PTHR14614">
    <property type="entry name" value="HEPATOCELLULAR CARCINOMA-ASSOCIATED ANTIGEN"/>
    <property type="match status" value="1"/>
</dbReference>
<dbReference type="SUPFAM" id="SSF53335">
    <property type="entry name" value="S-adenosyl-L-methionine-dependent methyltransferases"/>
    <property type="match status" value="1"/>
</dbReference>
<dbReference type="InterPro" id="IPR019410">
    <property type="entry name" value="Methyltransf_16"/>
</dbReference>
<evidence type="ECO:0000313" key="2">
    <source>
        <dbReference type="Proteomes" id="UP001165060"/>
    </source>
</evidence>
<keyword evidence="2" id="KW-1185">Reference proteome</keyword>
<dbReference type="CDD" id="cd02440">
    <property type="entry name" value="AdoMet_MTases"/>
    <property type="match status" value="1"/>
</dbReference>
<sequence length="209" mass="22372">PPPPPEDTRASYSLAGERVDVYTNGEDGCLAAIGTEVWDAALLLCESLPGAPPPGRVLELGSGAGLAGCFLKKRGADVTLTDYNPAVLRLLRKSAGLVGARVLTLDWYRRETWGEEGAYDSLVGAALVYSPDHACVADVIKHCLRRGGEATLLQLSVRPGVAEFLRRCEDVGLGVEERRVDEGAVERAGEARGEIAGAEDFRIYTIKHI</sequence>
<dbReference type="PANTHER" id="PTHR14614:SF157">
    <property type="entry name" value="METHYLTRANSFERASE TYPE 12 DOMAIN-CONTAINING PROTEIN"/>
    <property type="match status" value="1"/>
</dbReference>
<feature type="non-terminal residue" evidence="1">
    <location>
        <position position="1"/>
    </location>
</feature>
<dbReference type="Proteomes" id="UP001165060">
    <property type="component" value="Unassembled WGS sequence"/>
</dbReference>
<evidence type="ECO:0000313" key="1">
    <source>
        <dbReference type="EMBL" id="GMI26307.1"/>
    </source>
</evidence>
<organism evidence="1 2">
    <name type="scientific">Tetraparma gracilis</name>
    <dbReference type="NCBI Taxonomy" id="2962635"/>
    <lineage>
        <taxon>Eukaryota</taxon>
        <taxon>Sar</taxon>
        <taxon>Stramenopiles</taxon>
        <taxon>Ochrophyta</taxon>
        <taxon>Bolidophyceae</taxon>
        <taxon>Parmales</taxon>
        <taxon>Triparmaceae</taxon>
        <taxon>Tetraparma</taxon>
    </lineage>
</organism>
<protein>
    <submittedName>
        <fullName evidence="1">Uncharacterized protein</fullName>
    </submittedName>
</protein>
<name>A0ABQ6MHZ3_9STRA</name>
<accession>A0ABQ6MHZ3</accession>
<reference evidence="1 2" key="1">
    <citation type="journal article" date="2023" name="Commun. Biol.">
        <title>Genome analysis of Parmales, the sister group of diatoms, reveals the evolutionary specialization of diatoms from phago-mixotrophs to photoautotrophs.</title>
        <authorList>
            <person name="Ban H."/>
            <person name="Sato S."/>
            <person name="Yoshikawa S."/>
            <person name="Yamada K."/>
            <person name="Nakamura Y."/>
            <person name="Ichinomiya M."/>
            <person name="Sato N."/>
            <person name="Blanc-Mathieu R."/>
            <person name="Endo H."/>
            <person name="Kuwata A."/>
            <person name="Ogata H."/>
        </authorList>
    </citation>
    <scope>NUCLEOTIDE SEQUENCE [LARGE SCALE GENOMIC DNA]</scope>
</reference>